<sequence length="409" mass="46748">MKKNWLWSVVFIFLLAACSSESIESNISNQTWDEIESAGKETKVRMFMWGGDEGINRYMDEYVAPLLKENYQIEFERIPMDTPEILQKLSTEKEAGKEKGTIDLIWVNGENFKNAKVNDLLAGPFVEKLPNFTDYYDVDSSAFQYDFGTKTEGFEAPWGKVQYVFLYDSALVSKPPSTFQELTEWIKDHPGKFTYPDANDFTGNAFLRHVLYASAGGYQELLENGYSAELADEKSQTMWSTLKDLTPHLWRQGETYPNSLTELDRLYSQGEVWMTMGYNEARAERLIADKVFPETTKSFVLEDVGSIGNTHFLAIPFNSPNKAGAMVAINFLLSPEAQLTKLSEQYWGESTPIALDKLQSDNQTAFEEVNRGNSVLTKEVLDESFVPEIDAGYVEWIKEKWFDEVVERQ</sequence>
<dbReference type="PANTHER" id="PTHR42779:SF1">
    <property type="entry name" value="PROTEIN YNJB"/>
    <property type="match status" value="1"/>
</dbReference>
<dbReference type="Gene3D" id="3.40.190.10">
    <property type="entry name" value="Periplasmic binding protein-like II"/>
    <property type="match status" value="2"/>
</dbReference>
<dbReference type="Pfam" id="PF13416">
    <property type="entry name" value="SBP_bac_8"/>
    <property type="match status" value="1"/>
</dbReference>
<evidence type="ECO:0000313" key="3">
    <source>
        <dbReference type="Proteomes" id="UP001312865"/>
    </source>
</evidence>
<dbReference type="InterPro" id="IPR006059">
    <property type="entry name" value="SBP"/>
</dbReference>
<protein>
    <submittedName>
        <fullName evidence="2">ABC transporter substrate-binding protein</fullName>
    </submittedName>
</protein>
<organism evidence="2 3">
    <name type="scientific">Bacillus spongiae</name>
    <dbReference type="NCBI Taxonomy" id="2683610"/>
    <lineage>
        <taxon>Bacteria</taxon>
        <taxon>Bacillati</taxon>
        <taxon>Bacillota</taxon>
        <taxon>Bacilli</taxon>
        <taxon>Bacillales</taxon>
        <taxon>Bacillaceae</taxon>
        <taxon>Bacillus</taxon>
    </lineage>
</organism>
<gene>
    <name evidence="2" type="ORF">WAK64_20430</name>
</gene>
<dbReference type="InterPro" id="IPR027020">
    <property type="entry name" value="YnjB"/>
</dbReference>
<proteinExistence type="predicted"/>
<reference evidence="2 3" key="1">
    <citation type="journal article" date="2018" name="J. Microbiol.">
        <title>Bacillus spongiae sp. nov., isolated from sponge of Jeju Island.</title>
        <authorList>
            <person name="Lee G.E."/>
            <person name="Im W.T."/>
            <person name="Park J.S."/>
        </authorList>
    </citation>
    <scope>NUCLEOTIDE SEQUENCE [LARGE SCALE GENOMIC DNA]</scope>
    <source>
        <strain evidence="2 3">135PIL107-10</strain>
    </source>
</reference>
<evidence type="ECO:0000313" key="2">
    <source>
        <dbReference type="EMBL" id="MEI5909398.1"/>
    </source>
</evidence>
<accession>A0ABU8HJY7</accession>
<dbReference type="RefSeq" id="WP_336588842.1">
    <property type="nucleotide sequence ID" value="NZ_JBBAXC010000025.1"/>
</dbReference>
<dbReference type="EMBL" id="JBBAXC010000025">
    <property type="protein sequence ID" value="MEI5909398.1"/>
    <property type="molecule type" value="Genomic_DNA"/>
</dbReference>
<dbReference type="Proteomes" id="UP001312865">
    <property type="component" value="Unassembled WGS sequence"/>
</dbReference>
<feature type="chain" id="PRO_5046159500" evidence="1">
    <location>
        <begin position="23"/>
        <end position="409"/>
    </location>
</feature>
<comment type="caution">
    <text evidence="2">The sequence shown here is derived from an EMBL/GenBank/DDBJ whole genome shotgun (WGS) entry which is preliminary data.</text>
</comment>
<dbReference type="NCBIfam" id="NF008633">
    <property type="entry name" value="PRK11622.1"/>
    <property type="match status" value="1"/>
</dbReference>
<keyword evidence="1" id="KW-0732">Signal</keyword>
<dbReference type="SUPFAM" id="SSF53850">
    <property type="entry name" value="Periplasmic binding protein-like II"/>
    <property type="match status" value="1"/>
</dbReference>
<name>A0ABU8HJY7_9BACI</name>
<keyword evidence="3" id="KW-1185">Reference proteome</keyword>
<dbReference type="PROSITE" id="PS51257">
    <property type="entry name" value="PROKAR_LIPOPROTEIN"/>
    <property type="match status" value="1"/>
</dbReference>
<evidence type="ECO:0000256" key="1">
    <source>
        <dbReference type="SAM" id="SignalP"/>
    </source>
</evidence>
<dbReference type="PANTHER" id="PTHR42779">
    <property type="entry name" value="PROTEIN YNJB"/>
    <property type="match status" value="1"/>
</dbReference>
<dbReference type="PIRSF" id="PIRSF029172">
    <property type="entry name" value="UCP029172_ABC_sbc_YnjB"/>
    <property type="match status" value="1"/>
</dbReference>
<feature type="signal peptide" evidence="1">
    <location>
        <begin position="1"/>
        <end position="22"/>
    </location>
</feature>